<evidence type="ECO:0000313" key="3">
    <source>
        <dbReference type="Proteomes" id="UP000238083"/>
    </source>
</evidence>
<evidence type="ECO:0008006" key="4">
    <source>
        <dbReference type="Google" id="ProtNLM"/>
    </source>
</evidence>
<organism evidence="2 3">
    <name type="scientific">Kineococcus rhizosphaerae</name>
    <dbReference type="NCBI Taxonomy" id="559628"/>
    <lineage>
        <taxon>Bacteria</taxon>
        <taxon>Bacillati</taxon>
        <taxon>Actinomycetota</taxon>
        <taxon>Actinomycetes</taxon>
        <taxon>Kineosporiales</taxon>
        <taxon>Kineosporiaceae</taxon>
        <taxon>Kineococcus</taxon>
    </lineage>
</organism>
<keyword evidence="3" id="KW-1185">Reference proteome</keyword>
<dbReference type="RefSeq" id="WP_106208293.1">
    <property type="nucleotide sequence ID" value="NZ_PVZF01000002.1"/>
</dbReference>
<evidence type="ECO:0000313" key="2">
    <source>
        <dbReference type="EMBL" id="PRY17487.1"/>
    </source>
</evidence>
<sequence>MRAGPSLPRRPFLLAPLALAACSQARPAADAPATDAPAAGDVLARRARALLAGDLDAAGAGYASADRDGLRRDDARAVAAGLDDWAVEGLQVDGARVRGVLRERVAGEGRPVAGLFRAGWDGSLHRGGGTPQPWELGDVTAQRAIGGVVLHVGGTGDVGRQAAADLADATARVDAAWGTDWPRGTAVVVVPTAADVSRLAGGPAADVDAVAVGLDADLADGRPAGVRVVLSTERFAALSPLGRTVTLTHELVHVATRATARAPGAVVPRWLTEGYADHVARRDRPVAASALAAALLAAPGEPQVPADADFTDPARVQVAYAAGWTLVTSAARVAGTPAVTAFVRATWTGTGVERACRQSLGRSLADVVRTWRADVASDLVGWGP</sequence>
<accession>A0A2T0R8I9</accession>
<dbReference type="AlphaFoldDB" id="A0A2T0R8I9"/>
<comment type="caution">
    <text evidence="2">The sequence shown here is derived from an EMBL/GenBank/DDBJ whole genome shotgun (WGS) entry which is preliminary data.</text>
</comment>
<feature type="signal peptide" evidence="1">
    <location>
        <begin position="1"/>
        <end position="20"/>
    </location>
</feature>
<evidence type="ECO:0000256" key="1">
    <source>
        <dbReference type="SAM" id="SignalP"/>
    </source>
</evidence>
<protein>
    <recommendedName>
        <fullName evidence="4">Peptidase MA superfamily protein</fullName>
    </recommendedName>
</protein>
<keyword evidence="1" id="KW-0732">Signal</keyword>
<dbReference type="EMBL" id="PVZF01000002">
    <property type="protein sequence ID" value="PRY17487.1"/>
    <property type="molecule type" value="Genomic_DNA"/>
</dbReference>
<feature type="chain" id="PRO_5038771550" description="Peptidase MA superfamily protein" evidence="1">
    <location>
        <begin position="21"/>
        <end position="384"/>
    </location>
</feature>
<proteinExistence type="predicted"/>
<gene>
    <name evidence="2" type="ORF">CLV37_102450</name>
</gene>
<dbReference type="Proteomes" id="UP000238083">
    <property type="component" value="Unassembled WGS sequence"/>
</dbReference>
<reference evidence="2 3" key="1">
    <citation type="submission" date="2018-03" db="EMBL/GenBank/DDBJ databases">
        <title>Genomic Encyclopedia of Archaeal and Bacterial Type Strains, Phase II (KMG-II): from individual species to whole genera.</title>
        <authorList>
            <person name="Goeker M."/>
        </authorList>
    </citation>
    <scope>NUCLEOTIDE SEQUENCE [LARGE SCALE GENOMIC DNA]</scope>
    <source>
        <strain evidence="2 3">DSM 19711</strain>
    </source>
</reference>
<dbReference type="PROSITE" id="PS51257">
    <property type="entry name" value="PROKAR_LIPOPROTEIN"/>
    <property type="match status" value="1"/>
</dbReference>
<name>A0A2T0R8I9_9ACTN</name>